<keyword evidence="5 6" id="KW-0413">Isomerase</keyword>
<keyword evidence="10" id="KW-1185">Reference proteome</keyword>
<evidence type="ECO:0000256" key="4">
    <source>
        <dbReference type="ARBA" id="ARBA00023110"/>
    </source>
</evidence>
<dbReference type="PROSITE" id="PS50198">
    <property type="entry name" value="PPIC_PPIASE_2"/>
    <property type="match status" value="1"/>
</dbReference>
<dbReference type="EMBL" id="BDGJ01000023">
    <property type="protein sequence ID" value="GAW91665.1"/>
    <property type="molecule type" value="Genomic_DNA"/>
</dbReference>
<dbReference type="RefSeq" id="WP_088553163.1">
    <property type="nucleotide sequence ID" value="NZ_BDGJ01000023.1"/>
</dbReference>
<keyword evidence="3" id="KW-0732">Signal</keyword>
<dbReference type="PROSITE" id="PS51257">
    <property type="entry name" value="PROKAR_LIPOPROTEIN"/>
    <property type="match status" value="1"/>
</dbReference>
<dbReference type="InterPro" id="IPR000297">
    <property type="entry name" value="PPIase_PpiC"/>
</dbReference>
<dbReference type="Pfam" id="PF13616">
    <property type="entry name" value="Rotamase_3"/>
    <property type="match status" value="1"/>
</dbReference>
<keyword evidence="4 6" id="KW-0697">Rotamase</keyword>
<dbReference type="Gene3D" id="3.10.50.40">
    <property type="match status" value="1"/>
</dbReference>
<dbReference type="GO" id="GO:0003755">
    <property type="term" value="F:peptidyl-prolyl cis-trans isomerase activity"/>
    <property type="evidence" value="ECO:0007669"/>
    <property type="project" value="UniProtKB-KW"/>
</dbReference>
<gene>
    <name evidence="9" type="ORF">KKC1_08260</name>
</gene>
<comment type="caution">
    <text evidence="9">The sequence shown here is derived from an EMBL/GenBank/DDBJ whole genome shotgun (WGS) entry which is preliminary data.</text>
</comment>
<feature type="domain" description="PpiC" evidence="8">
    <location>
        <begin position="171"/>
        <end position="279"/>
    </location>
</feature>
<sequence length="322" mass="36501">MHRRILLIGALIMVVIFAVSGCGKSNVVATVNGEQITRDELDERVEKLKGMSGHQGASLEGEAGEKFIAALEKQALDQLIQELLIFQEAKKQGINIETSQIDEHLAKIKSQFPSEEMFQQLLAQQNLTEEDLRHYILFQLTEDALYKAVTGDVSVSEEEVKDYFEKNKEDLVSVKVSHILIKAQEGQVSEEELAKAEEKAKEIIEELNNGADFAELAKSKSEDEKSKEAGGLIDIYFTRNDTRLVREFVEGAFLLAEEGDFSKEPVQSPYGYHIIKLEDKKDTLEELEGDIETRLLAQKKNEVFNEFYEKLQKEAEIEKNLE</sequence>
<dbReference type="Pfam" id="PF13624">
    <property type="entry name" value="SurA_N_3"/>
    <property type="match status" value="1"/>
</dbReference>
<evidence type="ECO:0000256" key="1">
    <source>
        <dbReference type="ARBA" id="ARBA00000971"/>
    </source>
</evidence>
<dbReference type="Gene3D" id="1.10.4030.10">
    <property type="entry name" value="Porin chaperone SurA, peptide-binding domain"/>
    <property type="match status" value="1"/>
</dbReference>
<feature type="coiled-coil region" evidence="7">
    <location>
        <begin position="181"/>
        <end position="224"/>
    </location>
</feature>
<organism evidence="9 10">
    <name type="scientific">Calderihabitans maritimus</name>
    <dbReference type="NCBI Taxonomy" id="1246530"/>
    <lineage>
        <taxon>Bacteria</taxon>
        <taxon>Bacillati</taxon>
        <taxon>Bacillota</taxon>
        <taxon>Clostridia</taxon>
        <taxon>Neomoorellales</taxon>
        <taxon>Calderihabitantaceae</taxon>
        <taxon>Calderihabitans</taxon>
    </lineage>
</organism>
<proteinExistence type="predicted"/>
<evidence type="ECO:0000256" key="7">
    <source>
        <dbReference type="SAM" id="Coils"/>
    </source>
</evidence>
<dbReference type="PANTHER" id="PTHR47245:SF1">
    <property type="entry name" value="FOLDASE PROTEIN PRSA"/>
    <property type="match status" value="1"/>
</dbReference>
<dbReference type="InterPro" id="IPR027304">
    <property type="entry name" value="Trigger_fact/SurA_dom_sf"/>
</dbReference>
<evidence type="ECO:0000256" key="2">
    <source>
        <dbReference type="ARBA" id="ARBA00013194"/>
    </source>
</evidence>
<dbReference type="OrthoDB" id="14196at2"/>
<dbReference type="PANTHER" id="PTHR47245">
    <property type="entry name" value="PEPTIDYLPROLYL ISOMERASE"/>
    <property type="match status" value="1"/>
</dbReference>
<dbReference type="AlphaFoldDB" id="A0A1Z5HQS9"/>
<dbReference type="SUPFAM" id="SSF54534">
    <property type="entry name" value="FKBP-like"/>
    <property type="match status" value="1"/>
</dbReference>
<evidence type="ECO:0000259" key="8">
    <source>
        <dbReference type="PROSITE" id="PS50198"/>
    </source>
</evidence>
<reference evidence="10" key="1">
    <citation type="journal article" date="2017" name="Appl. Environ. Microbiol.">
        <title>Genomic analysis of Calderihabitans maritimus KKC1, a thermophilic hydrogenogenic carboxydotrophic bacterium isolated from marine sediment.</title>
        <authorList>
            <person name="Omae K."/>
            <person name="Yoneda Y."/>
            <person name="Fukuyama Y."/>
            <person name="Yoshida T."/>
            <person name="Sako Y."/>
        </authorList>
    </citation>
    <scope>NUCLEOTIDE SEQUENCE [LARGE SCALE GENOMIC DNA]</scope>
    <source>
        <strain evidence="10">KKC1</strain>
    </source>
</reference>
<evidence type="ECO:0000256" key="3">
    <source>
        <dbReference type="ARBA" id="ARBA00022729"/>
    </source>
</evidence>
<protein>
    <recommendedName>
        <fullName evidence="2">peptidylprolyl isomerase</fullName>
        <ecNumber evidence="2">5.2.1.8</ecNumber>
    </recommendedName>
</protein>
<name>A0A1Z5HQS9_9FIRM</name>
<evidence type="ECO:0000256" key="6">
    <source>
        <dbReference type="PROSITE-ProRule" id="PRU00278"/>
    </source>
</evidence>
<accession>A0A1Z5HQS9</accession>
<evidence type="ECO:0000313" key="10">
    <source>
        <dbReference type="Proteomes" id="UP000197032"/>
    </source>
</evidence>
<evidence type="ECO:0000256" key="5">
    <source>
        <dbReference type="ARBA" id="ARBA00023235"/>
    </source>
</evidence>
<dbReference type="SUPFAM" id="SSF109998">
    <property type="entry name" value="Triger factor/SurA peptide-binding domain-like"/>
    <property type="match status" value="1"/>
</dbReference>
<keyword evidence="7" id="KW-0175">Coiled coil</keyword>
<dbReference type="EC" id="5.2.1.8" evidence="2"/>
<comment type="catalytic activity">
    <reaction evidence="1">
        <text>[protein]-peptidylproline (omega=180) = [protein]-peptidylproline (omega=0)</text>
        <dbReference type="Rhea" id="RHEA:16237"/>
        <dbReference type="Rhea" id="RHEA-COMP:10747"/>
        <dbReference type="Rhea" id="RHEA-COMP:10748"/>
        <dbReference type="ChEBI" id="CHEBI:83833"/>
        <dbReference type="ChEBI" id="CHEBI:83834"/>
        <dbReference type="EC" id="5.2.1.8"/>
    </reaction>
</comment>
<dbReference type="InterPro" id="IPR050245">
    <property type="entry name" value="PrsA_foldase"/>
</dbReference>
<dbReference type="InterPro" id="IPR046357">
    <property type="entry name" value="PPIase_dom_sf"/>
</dbReference>
<evidence type="ECO:0000313" key="9">
    <source>
        <dbReference type="EMBL" id="GAW91665.1"/>
    </source>
</evidence>
<dbReference type="Proteomes" id="UP000197032">
    <property type="component" value="Unassembled WGS sequence"/>
</dbReference>